<dbReference type="PATRIC" id="fig|82380.10.peg.496"/>
<dbReference type="Proteomes" id="UP000033725">
    <property type="component" value="Unassembled WGS sequence"/>
</dbReference>
<protein>
    <recommendedName>
        <fullName evidence="3">IrrE N-terminal-like domain-containing protein</fullName>
    </recommendedName>
</protein>
<evidence type="ECO:0008006" key="3">
    <source>
        <dbReference type="Google" id="ProtNLM"/>
    </source>
</evidence>
<dbReference type="OrthoDB" id="5078573at2"/>
<sequence length="135" mass="14955">MDELEVECGASVQCVTDRVSALMGIDIEVQVLGEAEWQKVPRHVLVEGDRARIPIRASDPRWYRLHVVVHELAHLLSGDCRCAALPMSFEQLRRPAQARVLMHAGASGFEPEEPDADQVAEQHADALARRLGALL</sequence>
<proteinExistence type="predicted"/>
<reference evidence="1 2" key="1">
    <citation type="submission" date="2015-02" db="EMBL/GenBank/DDBJ databases">
        <title>Draft genome sequences of ten Microbacterium spp. with emphasis on heavy metal contaminated environments.</title>
        <authorList>
            <person name="Corretto E."/>
        </authorList>
    </citation>
    <scope>NUCLEOTIDE SEQUENCE [LARGE SCALE GENOMIC DNA]</scope>
    <source>
        <strain evidence="1 2">BEL163</strain>
    </source>
</reference>
<dbReference type="AlphaFoldDB" id="A0A0F0L039"/>
<dbReference type="EMBL" id="JYIV01000015">
    <property type="protein sequence ID" value="KJL25705.1"/>
    <property type="molecule type" value="Genomic_DNA"/>
</dbReference>
<dbReference type="RefSeq" id="WP_045262458.1">
    <property type="nucleotide sequence ID" value="NZ_JYIV01000015.1"/>
</dbReference>
<name>A0A0F0L039_9MICO</name>
<organism evidence="1 2">
    <name type="scientific">Microbacterium oxydans</name>
    <dbReference type="NCBI Taxonomy" id="82380"/>
    <lineage>
        <taxon>Bacteria</taxon>
        <taxon>Bacillati</taxon>
        <taxon>Actinomycetota</taxon>
        <taxon>Actinomycetes</taxon>
        <taxon>Micrococcales</taxon>
        <taxon>Microbacteriaceae</taxon>
        <taxon>Microbacterium</taxon>
    </lineage>
</organism>
<evidence type="ECO:0000313" key="2">
    <source>
        <dbReference type="Proteomes" id="UP000033725"/>
    </source>
</evidence>
<comment type="caution">
    <text evidence="1">The sequence shown here is derived from an EMBL/GenBank/DDBJ whole genome shotgun (WGS) entry which is preliminary data.</text>
</comment>
<accession>A0A0F0L039</accession>
<gene>
    <name evidence="1" type="ORF">RN51_00499</name>
</gene>
<evidence type="ECO:0000313" key="1">
    <source>
        <dbReference type="EMBL" id="KJL25705.1"/>
    </source>
</evidence>